<dbReference type="EMBL" id="JASBWR010000005">
    <property type="protein sequence ID" value="KAJ9112321.1"/>
    <property type="molecule type" value="Genomic_DNA"/>
</dbReference>
<gene>
    <name evidence="1" type="ORF">QFC19_000741</name>
</gene>
<keyword evidence="2" id="KW-1185">Reference proteome</keyword>
<accession>A0ACC2WMM4</accession>
<proteinExistence type="predicted"/>
<dbReference type="Proteomes" id="UP001241377">
    <property type="component" value="Unassembled WGS sequence"/>
</dbReference>
<evidence type="ECO:0000313" key="1">
    <source>
        <dbReference type="EMBL" id="KAJ9112321.1"/>
    </source>
</evidence>
<protein>
    <submittedName>
        <fullName evidence="1">Uncharacterized protein</fullName>
    </submittedName>
</protein>
<reference evidence="1" key="1">
    <citation type="submission" date="2023-04" db="EMBL/GenBank/DDBJ databases">
        <title>Draft Genome sequencing of Naganishia species isolated from polar environments using Oxford Nanopore Technology.</title>
        <authorList>
            <person name="Leo P."/>
            <person name="Venkateswaran K."/>
        </authorList>
    </citation>
    <scope>NUCLEOTIDE SEQUENCE</scope>
    <source>
        <strain evidence="1">MNA-CCFEE 5261</strain>
    </source>
</reference>
<organism evidence="1 2">
    <name type="scientific">Naganishia cerealis</name>
    <dbReference type="NCBI Taxonomy" id="610337"/>
    <lineage>
        <taxon>Eukaryota</taxon>
        <taxon>Fungi</taxon>
        <taxon>Dikarya</taxon>
        <taxon>Basidiomycota</taxon>
        <taxon>Agaricomycotina</taxon>
        <taxon>Tremellomycetes</taxon>
        <taxon>Filobasidiales</taxon>
        <taxon>Filobasidiaceae</taxon>
        <taxon>Naganishia</taxon>
    </lineage>
</organism>
<comment type="caution">
    <text evidence="1">The sequence shown here is derived from an EMBL/GenBank/DDBJ whole genome shotgun (WGS) entry which is preliminary data.</text>
</comment>
<evidence type="ECO:0000313" key="2">
    <source>
        <dbReference type="Proteomes" id="UP001241377"/>
    </source>
</evidence>
<name>A0ACC2WMM4_9TREE</name>
<sequence>MSTIEGYKGPYNPKPRPLPDGEAYISIYNYVPSMALGVLAAALFAVAFIGHTYFYVKGRGIRWFQGLMAFGCVSTIPSLQGKSLTAGELTDVLLTPTQAMEIVGYGFRIKSHKNPFLVIPFVIQYFFIVCAPVFISAALYISLQYAIKLNDANLRVSPVKKAFVARAALIGVAESKDSRGEPSSITSKQANNILLAGLALQCASFLVFLSILTTILLRLRNHVKYPRAASSHHALVEVPSDLSKPDTRATEGAPEKIVTNGHTYTKTFLVILYVTSMLIFLRTVYRLAETAEGVWGTASSYEWLFGLLEFAPVIAAVLIWLVRPLIVEIRRMGMGNGARNVV</sequence>